<accession>A0AAV0XLQ4</accession>
<dbReference type="Proteomes" id="UP001160148">
    <property type="component" value="Unassembled WGS sequence"/>
</dbReference>
<keyword evidence="2" id="KW-1185">Reference proteome</keyword>
<evidence type="ECO:0000313" key="2">
    <source>
        <dbReference type="Proteomes" id="UP001160148"/>
    </source>
</evidence>
<protein>
    <submittedName>
        <fullName evidence="1">Uncharacterized protein</fullName>
    </submittedName>
</protein>
<dbReference type="EMBL" id="CARXXK010000005">
    <property type="protein sequence ID" value="CAI6369390.1"/>
    <property type="molecule type" value="Genomic_DNA"/>
</dbReference>
<organism evidence="1 2">
    <name type="scientific">Macrosiphum euphorbiae</name>
    <name type="common">potato aphid</name>
    <dbReference type="NCBI Taxonomy" id="13131"/>
    <lineage>
        <taxon>Eukaryota</taxon>
        <taxon>Metazoa</taxon>
        <taxon>Ecdysozoa</taxon>
        <taxon>Arthropoda</taxon>
        <taxon>Hexapoda</taxon>
        <taxon>Insecta</taxon>
        <taxon>Pterygota</taxon>
        <taxon>Neoptera</taxon>
        <taxon>Paraneoptera</taxon>
        <taxon>Hemiptera</taxon>
        <taxon>Sternorrhyncha</taxon>
        <taxon>Aphidomorpha</taxon>
        <taxon>Aphidoidea</taxon>
        <taxon>Aphididae</taxon>
        <taxon>Macrosiphini</taxon>
        <taxon>Macrosiphum</taxon>
    </lineage>
</organism>
<gene>
    <name evidence="1" type="ORF">MEUPH1_LOCUS23634</name>
</gene>
<name>A0AAV0XLQ4_9HEMI</name>
<dbReference type="AlphaFoldDB" id="A0AAV0XLQ4"/>
<evidence type="ECO:0000313" key="1">
    <source>
        <dbReference type="EMBL" id="CAI6369390.1"/>
    </source>
</evidence>
<sequence length="89" mass="10567">MSDLEDSYFRDRIPEKPNLTKRLQTHKKQKFRKEWMDHQDFKVWLAPVIGEPLKAKCKLCVIDLTAELTVLKKHQTSQKHKLSVVQPKI</sequence>
<reference evidence="1 2" key="1">
    <citation type="submission" date="2023-01" db="EMBL/GenBank/DDBJ databases">
        <authorList>
            <person name="Whitehead M."/>
        </authorList>
    </citation>
    <scope>NUCLEOTIDE SEQUENCE [LARGE SCALE GENOMIC DNA]</scope>
</reference>
<proteinExistence type="predicted"/>
<comment type="caution">
    <text evidence="1">The sequence shown here is derived from an EMBL/GenBank/DDBJ whole genome shotgun (WGS) entry which is preliminary data.</text>
</comment>